<accession>A0ACB0XN85</accession>
<sequence length="497" mass="56984">MALVPEEVPTTSADEATKEFFGYLVEVDCGEQGSYSGLVTQVEPADNNLSTWGKLKLETPFRNGVPLGEQVAIFVPGELIVNIKVLNMPSSQQPQPFVFTPTKQPQSAPQTPRPAISLHQTQQPQRTSNQLQQPPKFQHQLPHRAIQPYPKFQHQLPERSLQPYPKFKHQLPERSLQQQQKFPHQQQPKFQHQNNRFLPLQSPKLPLQQQLLQHSIQQQQRFPLNPFSFPFVDKNSVIRPNTATPQGFHRKIFKNRGLQITEPPQNNNNNNNKTTKFVPRIVEINNKKEEKVADSKTVVKQNSNKRTEKSVPKAEQKKRSESTTSSNQQIQKTVENIVKDEKIREQVDRNAALFAKLKVDGQSTIEGGQQQFESLKKIEEQQKQKAQNRKTIGDKLKKQIEDHIKKTEKEAAEKKQKIKKEEENKKDNKKEEVESKIVEKKFGGKQRQNSFDEIQSSSKAPNDGDLASIRCPDGIYQGVVKEVNAEDQTIRLENPLL</sequence>
<organism evidence="1 2">
    <name type="scientific">Meloidogyne enterolobii</name>
    <name type="common">Root-knot nematode worm</name>
    <name type="synonym">Meloidogyne mayaguensis</name>
    <dbReference type="NCBI Taxonomy" id="390850"/>
    <lineage>
        <taxon>Eukaryota</taxon>
        <taxon>Metazoa</taxon>
        <taxon>Ecdysozoa</taxon>
        <taxon>Nematoda</taxon>
        <taxon>Chromadorea</taxon>
        <taxon>Rhabditida</taxon>
        <taxon>Tylenchina</taxon>
        <taxon>Tylenchomorpha</taxon>
        <taxon>Tylenchoidea</taxon>
        <taxon>Meloidogynidae</taxon>
        <taxon>Meloidogyninae</taxon>
        <taxon>Meloidogyne</taxon>
    </lineage>
</organism>
<protein>
    <submittedName>
        <fullName evidence="1">Uncharacterized protein</fullName>
    </submittedName>
</protein>
<keyword evidence="2" id="KW-1185">Reference proteome</keyword>
<dbReference type="Proteomes" id="UP001497535">
    <property type="component" value="Unassembled WGS sequence"/>
</dbReference>
<evidence type="ECO:0000313" key="2">
    <source>
        <dbReference type="Proteomes" id="UP001497535"/>
    </source>
</evidence>
<gene>
    <name evidence="1" type="ORF">MENTE1834_LOCUS1484</name>
</gene>
<dbReference type="EMBL" id="CAVMJV010000001">
    <property type="protein sequence ID" value="CAK5009936.1"/>
    <property type="molecule type" value="Genomic_DNA"/>
</dbReference>
<reference evidence="1" key="1">
    <citation type="submission" date="2023-11" db="EMBL/GenBank/DDBJ databases">
        <authorList>
            <person name="Poullet M."/>
        </authorList>
    </citation>
    <scope>NUCLEOTIDE SEQUENCE</scope>
    <source>
        <strain evidence="1">E1834</strain>
    </source>
</reference>
<name>A0ACB0XN85_MELEN</name>
<proteinExistence type="predicted"/>
<evidence type="ECO:0000313" key="1">
    <source>
        <dbReference type="EMBL" id="CAK5009936.1"/>
    </source>
</evidence>
<comment type="caution">
    <text evidence="1">The sequence shown here is derived from an EMBL/GenBank/DDBJ whole genome shotgun (WGS) entry which is preliminary data.</text>
</comment>